<dbReference type="EMBL" id="ABJB010486112">
    <property type="status" value="NOT_ANNOTATED_CDS"/>
    <property type="molecule type" value="Genomic_DNA"/>
</dbReference>
<accession>B7PRP3</accession>
<dbReference type="VEuPathDB" id="VectorBase:ISCP_038223"/>
<feature type="region of interest" description="Disordered" evidence="1">
    <location>
        <begin position="1"/>
        <end position="105"/>
    </location>
</feature>
<dbReference type="InParanoid" id="B7PRP3"/>
<dbReference type="EMBL" id="DS774106">
    <property type="protein sequence ID" value="EEC09265.1"/>
    <property type="molecule type" value="Genomic_DNA"/>
</dbReference>
<feature type="compositionally biased region" description="Pro residues" evidence="1">
    <location>
        <begin position="57"/>
        <end position="67"/>
    </location>
</feature>
<dbReference type="Proteomes" id="UP000001555">
    <property type="component" value="Unassembled WGS sequence"/>
</dbReference>
<protein>
    <submittedName>
        <fullName evidence="2 3">Uncharacterized protein</fullName>
    </submittedName>
</protein>
<evidence type="ECO:0000313" key="4">
    <source>
        <dbReference type="Proteomes" id="UP000001555"/>
    </source>
</evidence>
<reference evidence="3" key="2">
    <citation type="submission" date="2020-05" db="UniProtKB">
        <authorList>
            <consortium name="EnsemblMetazoa"/>
        </authorList>
    </citation>
    <scope>IDENTIFICATION</scope>
    <source>
        <strain evidence="3">wikel</strain>
    </source>
</reference>
<evidence type="ECO:0000313" key="3">
    <source>
        <dbReference type="EnsemblMetazoa" id="ISCW006991-PA"/>
    </source>
</evidence>
<dbReference type="HOGENOM" id="CLU_2239513_0_0_1"/>
<reference evidence="2 4" key="1">
    <citation type="submission" date="2008-03" db="EMBL/GenBank/DDBJ databases">
        <title>Annotation of Ixodes scapularis.</title>
        <authorList>
            <consortium name="Ixodes scapularis Genome Project Consortium"/>
            <person name="Caler E."/>
            <person name="Hannick L.I."/>
            <person name="Bidwell S."/>
            <person name="Joardar V."/>
            <person name="Thiagarajan M."/>
            <person name="Amedeo P."/>
            <person name="Galinsky K.J."/>
            <person name="Schobel S."/>
            <person name="Inman J."/>
            <person name="Hostetler J."/>
            <person name="Miller J."/>
            <person name="Hammond M."/>
            <person name="Megy K."/>
            <person name="Lawson D."/>
            <person name="Kodira C."/>
            <person name="Sutton G."/>
            <person name="Meyer J."/>
            <person name="Hill C.A."/>
            <person name="Birren B."/>
            <person name="Nene V."/>
            <person name="Collins F."/>
            <person name="Alarcon-Chaidez F."/>
            <person name="Wikel S."/>
            <person name="Strausberg R."/>
        </authorList>
    </citation>
    <scope>NUCLEOTIDE SEQUENCE [LARGE SCALE GENOMIC DNA]</scope>
    <source>
        <strain evidence="4">Wikel</strain>
        <strain evidence="2">Wikel colony</strain>
    </source>
</reference>
<evidence type="ECO:0000313" key="2">
    <source>
        <dbReference type="EMBL" id="EEC09265.1"/>
    </source>
</evidence>
<dbReference type="OrthoDB" id="427960at2759"/>
<proteinExistence type="predicted"/>
<gene>
    <name evidence="2" type="ORF">IscW_ISCW006991</name>
</gene>
<dbReference type="EnsemblMetazoa" id="ISCW006991-RA">
    <property type="protein sequence ID" value="ISCW006991-PA"/>
    <property type="gene ID" value="ISCW006991"/>
</dbReference>
<dbReference type="PaxDb" id="6945-B7PRP3"/>
<evidence type="ECO:0000256" key="1">
    <source>
        <dbReference type="SAM" id="MobiDB-lite"/>
    </source>
</evidence>
<dbReference type="VEuPathDB" id="VectorBase:ISCW006991"/>
<name>B7PRP3_IXOSC</name>
<dbReference type="VEuPathDB" id="VectorBase:ISCI006991"/>
<sequence length="105" mass="11448">MKQLRDNDVARGPALQENDCEHDYALRKPTLAASQGQDDPEDGEMDAMSGSAKRPLEPTPTQDPGPPGNLQESALHRWQTGTFKKGRRYAATQGPPEGHASKIPQ</sequence>
<dbReference type="AlphaFoldDB" id="B7PRP3"/>
<dbReference type="EMBL" id="ABJB010638755">
    <property type="status" value="NOT_ANNOTATED_CDS"/>
    <property type="molecule type" value="Genomic_DNA"/>
</dbReference>
<keyword evidence="4" id="KW-1185">Reference proteome</keyword>
<organism>
    <name type="scientific">Ixodes scapularis</name>
    <name type="common">Black-legged tick</name>
    <name type="synonym">Deer tick</name>
    <dbReference type="NCBI Taxonomy" id="6945"/>
    <lineage>
        <taxon>Eukaryota</taxon>
        <taxon>Metazoa</taxon>
        <taxon>Ecdysozoa</taxon>
        <taxon>Arthropoda</taxon>
        <taxon>Chelicerata</taxon>
        <taxon>Arachnida</taxon>
        <taxon>Acari</taxon>
        <taxon>Parasitiformes</taxon>
        <taxon>Ixodida</taxon>
        <taxon>Ixodoidea</taxon>
        <taxon>Ixodidae</taxon>
        <taxon>Ixodinae</taxon>
        <taxon>Ixodes</taxon>
    </lineage>
</organism>